<name>A0A061FAW1_THECC</name>
<proteinExistence type="predicted"/>
<reference evidence="3 4" key="1">
    <citation type="journal article" date="2013" name="Genome Biol.">
        <title>The genome sequence of the most widely cultivated cacao type and its use to identify candidate genes regulating pod color.</title>
        <authorList>
            <person name="Motamayor J.C."/>
            <person name="Mockaitis K."/>
            <person name="Schmutz J."/>
            <person name="Haiminen N."/>
            <person name="Iii D.L."/>
            <person name="Cornejo O."/>
            <person name="Findley S.D."/>
            <person name="Zheng P."/>
            <person name="Utro F."/>
            <person name="Royaert S."/>
            <person name="Saski C."/>
            <person name="Jenkins J."/>
            <person name="Podicheti R."/>
            <person name="Zhao M."/>
            <person name="Scheffler B.E."/>
            <person name="Stack J.C."/>
            <person name="Feltus F.A."/>
            <person name="Mustiga G.M."/>
            <person name="Amores F."/>
            <person name="Phillips W."/>
            <person name="Marelli J.P."/>
            <person name="May G.D."/>
            <person name="Shapiro H."/>
            <person name="Ma J."/>
            <person name="Bustamante C.D."/>
            <person name="Schnell R.J."/>
            <person name="Main D."/>
            <person name="Gilbert D."/>
            <person name="Parida L."/>
            <person name="Kuhn D.N."/>
        </authorList>
    </citation>
    <scope>NUCLEOTIDE SEQUENCE [LARGE SCALE GENOMIC DNA]</scope>
    <source>
        <strain evidence="4">cv. Matina 1-6</strain>
    </source>
</reference>
<dbReference type="InParanoid" id="A0A061FAW1"/>
<gene>
    <name evidence="3" type="ORF">TCM_033184</name>
</gene>
<keyword evidence="4" id="KW-1185">Reference proteome</keyword>
<feature type="coiled-coil region" evidence="1">
    <location>
        <begin position="226"/>
        <end position="263"/>
    </location>
</feature>
<feature type="compositionally biased region" description="Basic and acidic residues" evidence="2">
    <location>
        <begin position="115"/>
        <end position="127"/>
    </location>
</feature>
<evidence type="ECO:0000256" key="1">
    <source>
        <dbReference type="SAM" id="Coils"/>
    </source>
</evidence>
<evidence type="ECO:0000313" key="4">
    <source>
        <dbReference type="Proteomes" id="UP000026915"/>
    </source>
</evidence>
<dbReference type="HOGENOM" id="CLU_845686_0_0_1"/>
<dbReference type="PANTHER" id="PTHR48248:SF5">
    <property type="entry name" value="UVR DOMAIN-CONTAINING PROTEIN"/>
    <property type="match status" value="1"/>
</dbReference>
<organism evidence="3 4">
    <name type="scientific">Theobroma cacao</name>
    <name type="common">Cacao</name>
    <name type="synonym">Cocoa</name>
    <dbReference type="NCBI Taxonomy" id="3641"/>
    <lineage>
        <taxon>Eukaryota</taxon>
        <taxon>Viridiplantae</taxon>
        <taxon>Streptophyta</taxon>
        <taxon>Embryophyta</taxon>
        <taxon>Tracheophyta</taxon>
        <taxon>Spermatophyta</taxon>
        <taxon>Magnoliopsida</taxon>
        <taxon>eudicotyledons</taxon>
        <taxon>Gunneridae</taxon>
        <taxon>Pentapetalae</taxon>
        <taxon>rosids</taxon>
        <taxon>malvids</taxon>
        <taxon>Malvales</taxon>
        <taxon>Malvaceae</taxon>
        <taxon>Byttnerioideae</taxon>
        <taxon>Theobroma</taxon>
    </lineage>
</organism>
<evidence type="ECO:0000313" key="3">
    <source>
        <dbReference type="EMBL" id="EOY14043.1"/>
    </source>
</evidence>
<accession>A0A061FAW1</accession>
<protein>
    <submittedName>
        <fullName evidence="3">Uncharacterized protein</fullName>
    </submittedName>
</protein>
<dbReference type="Proteomes" id="UP000026915">
    <property type="component" value="Chromosome 7"/>
</dbReference>
<dbReference type="Gramene" id="EOY14043">
    <property type="protein sequence ID" value="EOY14043"/>
    <property type="gene ID" value="TCM_033184"/>
</dbReference>
<keyword evidence="1" id="KW-0175">Coiled coil</keyword>
<dbReference type="PANTHER" id="PTHR48248">
    <property type="entry name" value="UVR DOMAIN-CONTAINING PROTEIN"/>
    <property type="match status" value="1"/>
</dbReference>
<feature type="region of interest" description="Disordered" evidence="2">
    <location>
        <begin position="114"/>
        <end position="143"/>
    </location>
</feature>
<evidence type="ECO:0000256" key="2">
    <source>
        <dbReference type="SAM" id="MobiDB-lite"/>
    </source>
</evidence>
<sequence>MSKLKSLISIKKVAKKVKVWSQIWGVIPHAWEPQCGVVSPLIRVKISYPRTKNRSTPNSRYCSEQSVDNRFCQGFAFVFAPLEIGAKSQLKKLEKLQLDKDVIQRPFFSKCNLPPKDESVDEADNRLPRTSNRSIPPEWEPKRNLVTGNNTEVRVWGKLKKLGKISVIKVVSYESAANVYKVVGGKCNQCYLRTHEGQKFDNAELEESHHLGLPMTPLCRNSITNHHKKRKRLKNLNTRMRRLRSDMEEIRKEQKKIKEGQRQVRGKFVAIELECEQLRKETNLIMQQSANTQIRLAFMFQILKARENQEFDKAAKLTCALRYFSSQIR</sequence>
<dbReference type="AlphaFoldDB" id="A0A061FAW1"/>
<dbReference type="eggNOG" id="ENOG502SSRV">
    <property type="taxonomic scope" value="Eukaryota"/>
</dbReference>
<dbReference type="EMBL" id="CM001885">
    <property type="protein sequence ID" value="EOY14043.1"/>
    <property type="molecule type" value="Genomic_DNA"/>
</dbReference>